<sequence>MLPGPVLQGLFWSSEPAAAKTTLQDAALVRTQGPLVAVGWVRHHRHQLATRLGAGVAAGSSASSAWTRRRRIAASTRSAGAVLDSSAPTAAKATRQCAALASTQGPLVAVGLVRHHRHQHHQIPSSPSPTPAPTPAPTPLPPNTLGCTATPAGTRWNPDILCYREPDCANGGLCCNAGGKTNEYKFCGVGSCGDCP</sequence>
<evidence type="ECO:0000313" key="2">
    <source>
        <dbReference type="EMBL" id="CAK0905922.1"/>
    </source>
</evidence>
<keyword evidence="3" id="KW-1185">Reference proteome</keyword>
<organism evidence="2 3">
    <name type="scientific">Prorocentrum cordatum</name>
    <dbReference type="NCBI Taxonomy" id="2364126"/>
    <lineage>
        <taxon>Eukaryota</taxon>
        <taxon>Sar</taxon>
        <taxon>Alveolata</taxon>
        <taxon>Dinophyceae</taxon>
        <taxon>Prorocentrales</taxon>
        <taxon>Prorocentraceae</taxon>
        <taxon>Prorocentrum</taxon>
    </lineage>
</organism>
<name>A0ABN9Y4D7_9DINO</name>
<evidence type="ECO:0000256" key="1">
    <source>
        <dbReference type="SAM" id="MobiDB-lite"/>
    </source>
</evidence>
<feature type="compositionally biased region" description="Pro residues" evidence="1">
    <location>
        <begin position="126"/>
        <end position="142"/>
    </location>
</feature>
<accession>A0ABN9Y4D7</accession>
<gene>
    <name evidence="2" type="ORF">PCOR1329_LOCUS81450</name>
</gene>
<feature type="region of interest" description="Disordered" evidence="1">
    <location>
        <begin position="116"/>
        <end position="149"/>
    </location>
</feature>
<proteinExistence type="predicted"/>
<evidence type="ECO:0008006" key="4">
    <source>
        <dbReference type="Google" id="ProtNLM"/>
    </source>
</evidence>
<protein>
    <recommendedName>
        <fullName evidence="4">WAP domain-containing protein</fullName>
    </recommendedName>
</protein>
<evidence type="ECO:0000313" key="3">
    <source>
        <dbReference type="Proteomes" id="UP001189429"/>
    </source>
</evidence>
<reference evidence="2" key="1">
    <citation type="submission" date="2023-10" db="EMBL/GenBank/DDBJ databases">
        <authorList>
            <person name="Chen Y."/>
            <person name="Shah S."/>
            <person name="Dougan E. K."/>
            <person name="Thang M."/>
            <person name="Chan C."/>
        </authorList>
    </citation>
    <scope>NUCLEOTIDE SEQUENCE [LARGE SCALE GENOMIC DNA]</scope>
</reference>
<comment type="caution">
    <text evidence="2">The sequence shown here is derived from an EMBL/GenBank/DDBJ whole genome shotgun (WGS) entry which is preliminary data.</text>
</comment>
<dbReference type="EMBL" id="CAUYUJ010021616">
    <property type="protein sequence ID" value="CAK0905922.1"/>
    <property type="molecule type" value="Genomic_DNA"/>
</dbReference>
<dbReference type="Proteomes" id="UP001189429">
    <property type="component" value="Unassembled WGS sequence"/>
</dbReference>